<feature type="coiled-coil region" evidence="1">
    <location>
        <begin position="561"/>
        <end position="812"/>
    </location>
</feature>
<reference evidence="4 5" key="1">
    <citation type="submission" date="2017-11" db="EMBL/GenBank/DDBJ databases">
        <title>The genome of Rhizophagus clarus HR1 reveals common genetic basis of auxotrophy among arbuscular mycorrhizal fungi.</title>
        <authorList>
            <person name="Kobayashi Y."/>
        </authorList>
    </citation>
    <scope>NUCLEOTIDE SEQUENCE [LARGE SCALE GENOMIC DNA]</scope>
    <source>
        <strain evidence="4 5">HR1</strain>
    </source>
</reference>
<keyword evidence="5" id="KW-1185">Reference proteome</keyword>
<feature type="transmembrane region" description="Helical" evidence="2">
    <location>
        <begin position="12"/>
        <end position="32"/>
    </location>
</feature>
<evidence type="ECO:0000256" key="1">
    <source>
        <dbReference type="SAM" id="Coils"/>
    </source>
</evidence>
<dbReference type="Proteomes" id="UP000247702">
    <property type="component" value="Unassembled WGS sequence"/>
</dbReference>
<proteinExistence type="predicted"/>
<feature type="domain" description="Protein kinase" evidence="3">
    <location>
        <begin position="15"/>
        <end position="270"/>
    </location>
</feature>
<feature type="coiled-coil region" evidence="1">
    <location>
        <begin position="940"/>
        <end position="971"/>
    </location>
</feature>
<gene>
    <name evidence="4" type="ORF">RclHR1_00900019</name>
</gene>
<keyword evidence="2" id="KW-0472">Membrane</keyword>
<keyword evidence="2" id="KW-0812">Transmembrane</keyword>
<protein>
    <recommendedName>
        <fullName evidence="3">Protein kinase domain-containing protein</fullName>
    </recommendedName>
</protein>
<sequence>MFEHKVAYKRTVYCQSFIAFSALLAFCIIYKATYMNIKIILKCFNYFNNLNENLEDFLNEWKIISYPDEIINIFGFTKNPDTLDYMLIMEYANKDNLRKCLPEITNTWEQKLFLLYQIINGLNNIHEENLIHYDFHDGNILCIKYNNIYGAYISDYLGSYQSAKSFLKEDNIYGVIPFMAPEILKGAVYTSASNIYSFSMIMWEFTSGIPPFNNRAHDLQLALSICKGERPEIIENTPQCYIDLMKKCWNEDPLKRPSASEVLNIIKKWIFKFSNEIDEKLKSNIMEFINTPTGCNNLIIEFHEQAYYTSRILDFTSEELNKILEESQNLKFLEKEENIEQEFFKLKKIAETSQNELKEKQMELITLQQKNSQFEQDIQDLKFNLNVKIKEFVEKENTLQTQITLTDNLFKQLEQNKLINQQFQIQINQLNQEKNNLQDQLNQKETNVQEYKNQLIYFQNNYKQIEDENLKLEKIAKIYYQVSQNELVNLQQKNSQFEQDNQNLKFDLTTQIEEFAEKENTLQIQIDQLKQEKIGILQDQKLAIKKLTKLEKKINYLEPELNNQEQINQNLKLDLAKQIKEFADKENTLQTQISDLQNEIYEKEALTSNLTKQLKQNKLTNQKVQFQIDQLEQEKINLQKNLSQIETNIQELEFLQENLFEQKEQLEIKLNQSQINYEQLEQEKINLHNMMVGILQDQKLTDKLKFKLTKLKKEINQLEQKLNNEKQIKEQLTQALHIKDDKINELEQKLINLDNERIKKLKDKSTELNEIKKELIIKLSSGENTKEVHKEREAKEKEMNELKQELLRTSASYNVNRKKQVFNQVNNFMKSKDNFLTLREEAIEKLQNCYNHLESSINKERVEDKYTKEFQNILVKYNDGLLKLNKGYNSLMNFIQKNKELKVTIKINNILKLESFNIDRYNIFKFATNFQEGNRIKLNSSMMAEDIKSLKKNLDELKAELEQEEKELKNLK</sequence>
<evidence type="ECO:0000259" key="3">
    <source>
        <dbReference type="PROSITE" id="PS50011"/>
    </source>
</evidence>
<dbReference type="InterPro" id="IPR011009">
    <property type="entry name" value="Kinase-like_dom_sf"/>
</dbReference>
<dbReference type="Gene3D" id="1.10.510.10">
    <property type="entry name" value="Transferase(Phosphotransferase) domain 1"/>
    <property type="match status" value="1"/>
</dbReference>
<comment type="caution">
    <text evidence="4">The sequence shown here is derived from an EMBL/GenBank/DDBJ whole genome shotgun (WGS) entry which is preliminary data.</text>
</comment>
<accession>A0A2Z6S931</accession>
<feature type="coiled-coil region" evidence="1">
    <location>
        <begin position="350"/>
        <end position="384"/>
    </location>
</feature>
<organism evidence="4 5">
    <name type="scientific">Rhizophagus clarus</name>
    <dbReference type="NCBI Taxonomy" id="94130"/>
    <lineage>
        <taxon>Eukaryota</taxon>
        <taxon>Fungi</taxon>
        <taxon>Fungi incertae sedis</taxon>
        <taxon>Mucoromycota</taxon>
        <taxon>Glomeromycotina</taxon>
        <taxon>Glomeromycetes</taxon>
        <taxon>Glomerales</taxon>
        <taxon>Glomeraceae</taxon>
        <taxon>Rhizophagus</taxon>
    </lineage>
</organism>
<keyword evidence="1" id="KW-0175">Coiled coil</keyword>
<evidence type="ECO:0000313" key="5">
    <source>
        <dbReference type="Proteomes" id="UP000247702"/>
    </source>
</evidence>
<dbReference type="PANTHER" id="PTHR45756">
    <property type="entry name" value="PALMITOYLTRANSFERASE"/>
    <property type="match status" value="1"/>
</dbReference>
<dbReference type="InterPro" id="IPR053215">
    <property type="entry name" value="TKL_Ser/Thr_kinase"/>
</dbReference>
<dbReference type="InterPro" id="IPR000719">
    <property type="entry name" value="Prot_kinase_dom"/>
</dbReference>
<dbReference type="Pfam" id="PF07714">
    <property type="entry name" value="PK_Tyr_Ser-Thr"/>
    <property type="match status" value="1"/>
</dbReference>
<dbReference type="GO" id="GO:0004672">
    <property type="term" value="F:protein kinase activity"/>
    <property type="evidence" value="ECO:0007669"/>
    <property type="project" value="InterPro"/>
</dbReference>
<evidence type="ECO:0000313" key="4">
    <source>
        <dbReference type="EMBL" id="GBC09633.1"/>
    </source>
</evidence>
<keyword evidence="2" id="KW-1133">Transmembrane helix</keyword>
<dbReference type="SUPFAM" id="SSF56112">
    <property type="entry name" value="Protein kinase-like (PK-like)"/>
    <property type="match status" value="1"/>
</dbReference>
<dbReference type="GO" id="GO:0005524">
    <property type="term" value="F:ATP binding"/>
    <property type="evidence" value="ECO:0007669"/>
    <property type="project" value="InterPro"/>
</dbReference>
<name>A0A2Z6S931_9GLOM</name>
<feature type="coiled-coil region" evidence="1">
    <location>
        <begin position="413"/>
        <end position="532"/>
    </location>
</feature>
<dbReference type="PANTHER" id="PTHR45756:SF1">
    <property type="entry name" value="PROTEIN KINASE DOMAIN CONTAINING PROTEIN"/>
    <property type="match status" value="1"/>
</dbReference>
<dbReference type="EMBL" id="BEXD01004315">
    <property type="protein sequence ID" value="GBC09633.1"/>
    <property type="molecule type" value="Genomic_DNA"/>
</dbReference>
<dbReference type="InterPro" id="IPR001245">
    <property type="entry name" value="Ser-Thr/Tyr_kinase_cat_dom"/>
</dbReference>
<evidence type="ECO:0000256" key="2">
    <source>
        <dbReference type="SAM" id="Phobius"/>
    </source>
</evidence>
<dbReference type="PROSITE" id="PS50011">
    <property type="entry name" value="PROTEIN_KINASE_DOM"/>
    <property type="match status" value="1"/>
</dbReference>
<dbReference type="AlphaFoldDB" id="A0A2Z6S931"/>